<evidence type="ECO:0000256" key="3">
    <source>
        <dbReference type="ARBA" id="ARBA00022769"/>
    </source>
</evidence>
<keyword evidence="5" id="KW-0234">DNA repair</keyword>
<evidence type="ECO:0000256" key="1">
    <source>
        <dbReference type="ARBA" id="ARBA00022490"/>
    </source>
</evidence>
<dbReference type="SUPFAM" id="SSF46600">
    <property type="entry name" value="C-terminal UvrC-binding domain of UvrB"/>
    <property type="match status" value="1"/>
</dbReference>
<dbReference type="InterPro" id="IPR000305">
    <property type="entry name" value="GIY-YIG_endonuc"/>
</dbReference>
<keyword evidence="2" id="KW-0227">DNA damage</keyword>
<evidence type="ECO:0000259" key="7">
    <source>
        <dbReference type="PROSITE" id="PS50164"/>
    </source>
</evidence>
<dbReference type="Pfam" id="PF14520">
    <property type="entry name" value="HHH_5"/>
    <property type="match status" value="1"/>
</dbReference>
<dbReference type="GO" id="GO:0006289">
    <property type="term" value="P:nucleotide-excision repair"/>
    <property type="evidence" value="ECO:0007669"/>
    <property type="project" value="InterPro"/>
</dbReference>
<dbReference type="InterPro" id="IPR050066">
    <property type="entry name" value="UvrABC_protein_C"/>
</dbReference>
<dbReference type="InterPro" id="IPR036876">
    <property type="entry name" value="UVR_dom_sf"/>
</dbReference>
<proteinExistence type="inferred from homology"/>
<dbReference type="GO" id="GO:0009381">
    <property type="term" value="F:excinuclease ABC activity"/>
    <property type="evidence" value="ECO:0007669"/>
    <property type="project" value="InterPro"/>
</dbReference>
<dbReference type="PROSITE" id="PS50165">
    <property type="entry name" value="UVRC"/>
    <property type="match status" value="1"/>
</dbReference>
<dbReference type="CDD" id="cd10434">
    <property type="entry name" value="GIY-YIG_UvrC_Cho"/>
    <property type="match status" value="1"/>
</dbReference>
<evidence type="ECO:0000256" key="2">
    <source>
        <dbReference type="ARBA" id="ARBA00022763"/>
    </source>
</evidence>
<dbReference type="Gene3D" id="3.30.420.340">
    <property type="entry name" value="UvrC, RNAse H endonuclease domain"/>
    <property type="match status" value="1"/>
</dbReference>
<comment type="caution">
    <text evidence="9">The sequence shown here is derived from an EMBL/GenBank/DDBJ whole genome shotgun (WGS) entry which is preliminary data.</text>
</comment>
<dbReference type="PROSITE" id="PS50164">
    <property type="entry name" value="GIY_YIG"/>
    <property type="match status" value="1"/>
</dbReference>
<sequence length="598" mass="68218">MPEFSENIKQKLATLPDQPGVYQYFDSDDTIIYVGKARNLKKRVSSYFHKEHDSAKLKLLVRKIARIETIVVRSEFDALLLENNLIKQYQPRYNVLLKDDKTYPWICVTNEEFPRIFSTRSKDFKGEYIGPYPSGRMVKALTDIIRKIFTLRTCKLPLSEDGIAKKRFRSCLELQLGNCLAPCIGLQSRDDYQEMIQQARHILKGNLSPVIQALKAKMNAFSAAMEFEKAHKVKDKLDALTSFQARSGVTFEKLGDVDVFSVVMDEDYGYVNFLRLLNGNVVQGHTYALKKKMDETETDLLMIGLGEFLSLNGSFAPLVLLPFETEIDIPKVKFEVPKISDKKLLLELSLTNAKQFRLEQGKKREMIDPERHAKRILQTMMNDLHLKKLPEHIECFDNSNFQGTDAVASCVVFRRAKPAKSEYRHFNIKSVTGPDDFASMTEVVTRRLKRLQDEGPDLPDLLIVDGGKGQLSAAVEALDALNLRHVVPVIGIAKRLEEIYFPGDTLPIYIDKKSESLKLIQRMRDEAHRFGITHHRNKRSKGLLKTELTEISGIGKTLAEKLLKQFGSVEALKSAPEEEIQKVVGVKKAEVIIKWREK</sequence>
<gene>
    <name evidence="9" type="primary">uvrC_28</name>
    <name evidence="9" type="ORF">SDC9_68776</name>
</gene>
<evidence type="ECO:0000256" key="6">
    <source>
        <dbReference type="ARBA" id="ARBA00023236"/>
    </source>
</evidence>
<dbReference type="PANTHER" id="PTHR30562">
    <property type="entry name" value="UVRC/OXIDOREDUCTASE"/>
    <property type="match status" value="1"/>
</dbReference>
<keyword evidence="3" id="KW-0228">DNA excision</keyword>
<evidence type="ECO:0000256" key="4">
    <source>
        <dbReference type="ARBA" id="ARBA00022881"/>
    </source>
</evidence>
<reference evidence="9" key="1">
    <citation type="submission" date="2019-08" db="EMBL/GenBank/DDBJ databases">
        <authorList>
            <person name="Kucharzyk K."/>
            <person name="Murdoch R.W."/>
            <person name="Higgins S."/>
            <person name="Loffler F."/>
        </authorList>
    </citation>
    <scope>NUCLEOTIDE SEQUENCE</scope>
</reference>
<dbReference type="SMART" id="SM00465">
    <property type="entry name" value="GIYc"/>
    <property type="match status" value="1"/>
</dbReference>
<accession>A0A644Y873</accession>
<organism evidence="9">
    <name type="scientific">bioreactor metagenome</name>
    <dbReference type="NCBI Taxonomy" id="1076179"/>
    <lineage>
        <taxon>unclassified sequences</taxon>
        <taxon>metagenomes</taxon>
        <taxon>ecological metagenomes</taxon>
    </lineage>
</organism>
<feature type="domain" description="UvrC family homology region profile" evidence="8">
    <location>
        <begin position="331"/>
        <end position="478"/>
    </location>
</feature>
<dbReference type="SUPFAM" id="SSF47781">
    <property type="entry name" value="RuvA domain 2-like"/>
    <property type="match status" value="1"/>
</dbReference>
<evidence type="ECO:0000313" key="9">
    <source>
        <dbReference type="EMBL" id="MPM22324.1"/>
    </source>
</evidence>
<dbReference type="InterPro" id="IPR038476">
    <property type="entry name" value="UvrC_RNase_H_dom_sf"/>
</dbReference>
<dbReference type="InterPro" id="IPR001162">
    <property type="entry name" value="UvrC_RNase_H_dom"/>
</dbReference>
<dbReference type="FunFam" id="3.40.1440.10:FF:000001">
    <property type="entry name" value="UvrABC system protein C"/>
    <property type="match status" value="1"/>
</dbReference>
<dbReference type="InterPro" id="IPR047296">
    <property type="entry name" value="GIY-YIG_UvrC_Cho"/>
</dbReference>
<dbReference type="Pfam" id="PF22920">
    <property type="entry name" value="UvrC_RNaseH"/>
    <property type="match status" value="1"/>
</dbReference>
<evidence type="ECO:0000256" key="5">
    <source>
        <dbReference type="ARBA" id="ARBA00023204"/>
    </source>
</evidence>
<dbReference type="HAMAP" id="MF_00203">
    <property type="entry name" value="UvrC"/>
    <property type="match status" value="1"/>
</dbReference>
<dbReference type="PANTHER" id="PTHR30562:SF1">
    <property type="entry name" value="UVRABC SYSTEM PROTEIN C"/>
    <property type="match status" value="1"/>
</dbReference>
<dbReference type="NCBIfam" id="TIGR00194">
    <property type="entry name" value="uvrC"/>
    <property type="match status" value="1"/>
</dbReference>
<keyword evidence="6" id="KW-0742">SOS response</keyword>
<protein>
    <submittedName>
        <fullName evidence="9">UvrABC system protein C</fullName>
    </submittedName>
</protein>
<dbReference type="Gene3D" id="1.10.150.20">
    <property type="entry name" value="5' to 3' exonuclease, C-terminal subdomain"/>
    <property type="match status" value="1"/>
</dbReference>
<dbReference type="Gene3D" id="3.40.1440.10">
    <property type="entry name" value="GIY-YIG endonuclease"/>
    <property type="match status" value="1"/>
</dbReference>
<dbReference type="GO" id="GO:0009380">
    <property type="term" value="C:excinuclease repair complex"/>
    <property type="evidence" value="ECO:0007669"/>
    <property type="project" value="InterPro"/>
</dbReference>
<dbReference type="Pfam" id="PF01541">
    <property type="entry name" value="GIY-YIG"/>
    <property type="match status" value="1"/>
</dbReference>
<feature type="domain" description="GIY-YIG" evidence="7">
    <location>
        <begin position="17"/>
        <end position="95"/>
    </location>
</feature>
<dbReference type="InterPro" id="IPR010994">
    <property type="entry name" value="RuvA_2-like"/>
</dbReference>
<dbReference type="InterPro" id="IPR001943">
    <property type="entry name" value="UVR_dom"/>
</dbReference>
<dbReference type="Pfam" id="PF08459">
    <property type="entry name" value="UvrC_RNaseH_dom"/>
    <property type="match status" value="1"/>
</dbReference>
<dbReference type="Pfam" id="PF02151">
    <property type="entry name" value="UVR"/>
    <property type="match status" value="1"/>
</dbReference>
<dbReference type="EMBL" id="VSSQ01003784">
    <property type="protein sequence ID" value="MPM22324.1"/>
    <property type="molecule type" value="Genomic_DNA"/>
</dbReference>
<dbReference type="FunFam" id="3.30.420.340:FF:000001">
    <property type="entry name" value="UvrABC system protein C"/>
    <property type="match status" value="1"/>
</dbReference>
<dbReference type="SUPFAM" id="SSF82771">
    <property type="entry name" value="GIY-YIG endonuclease"/>
    <property type="match status" value="1"/>
</dbReference>
<dbReference type="InterPro" id="IPR004791">
    <property type="entry name" value="UvrC"/>
</dbReference>
<keyword evidence="1" id="KW-0963">Cytoplasm</keyword>
<name>A0A644Y873_9ZZZZ</name>
<dbReference type="AlphaFoldDB" id="A0A644Y873"/>
<keyword evidence="4" id="KW-0267">Excision nuclease</keyword>
<dbReference type="InterPro" id="IPR035901">
    <property type="entry name" value="GIY-YIG_endonuc_sf"/>
</dbReference>
<evidence type="ECO:0000259" key="8">
    <source>
        <dbReference type="PROSITE" id="PS50165"/>
    </source>
</evidence>
<dbReference type="GO" id="GO:0009432">
    <property type="term" value="P:SOS response"/>
    <property type="evidence" value="ECO:0007669"/>
    <property type="project" value="UniProtKB-KW"/>
</dbReference>